<dbReference type="Pfam" id="PF07103">
    <property type="entry name" value="DUF1365"/>
    <property type="match status" value="1"/>
</dbReference>
<evidence type="ECO:0000313" key="1">
    <source>
        <dbReference type="EMBL" id="POP52143.1"/>
    </source>
</evidence>
<name>A0A2S4HDS5_9GAMM</name>
<dbReference type="OrthoDB" id="9778801at2"/>
<organism evidence="1 2">
    <name type="scientific">Zhongshania marina</name>
    <dbReference type="NCBI Taxonomy" id="2304603"/>
    <lineage>
        <taxon>Bacteria</taxon>
        <taxon>Pseudomonadati</taxon>
        <taxon>Pseudomonadota</taxon>
        <taxon>Gammaproteobacteria</taxon>
        <taxon>Cellvibrionales</taxon>
        <taxon>Spongiibacteraceae</taxon>
        <taxon>Zhongshania</taxon>
    </lineage>
</organism>
<protein>
    <submittedName>
        <fullName evidence="1">DUF1365 domain-containing protein</fullName>
    </submittedName>
</protein>
<reference evidence="1" key="1">
    <citation type="submission" date="2018-01" db="EMBL/GenBank/DDBJ databases">
        <authorList>
            <person name="Yu X.-D."/>
        </authorList>
    </citation>
    <scope>NUCLEOTIDE SEQUENCE</scope>
    <source>
        <strain evidence="1">ZX-21</strain>
    </source>
</reference>
<dbReference type="RefSeq" id="WP_103685126.1">
    <property type="nucleotide sequence ID" value="NZ_PQGG01000031.1"/>
</dbReference>
<dbReference type="AlphaFoldDB" id="A0A2S4HDS5"/>
<dbReference type="EMBL" id="PQGG01000031">
    <property type="protein sequence ID" value="POP52143.1"/>
    <property type="molecule type" value="Genomic_DNA"/>
</dbReference>
<sequence>MTNNGDDTAIYCGEVMHHRFYPRKHRFVYRMSSFLFDLDKLNDTAQRCKLFSVNKFNIFSFYHRDIGDGSGEAPRQYLERILQEHGVHEHLSSASLLCYPRILGYTFNPLSVYYCYKDNKQLFAILYEVSNTFKQRHSYLIPVSASDQDKGIIRQQCDKNFYVSPFIPMDARYHFRMHLPKQRIGLAIRETENGKALLHAVFRGEHRPFSDTELLKNLISLPFMTIKAVLGIHWEALKLFIKGVKIVPRPAEPKSAISRIDQ</sequence>
<dbReference type="InterPro" id="IPR010775">
    <property type="entry name" value="DUF1365"/>
</dbReference>
<accession>A0A2S4HDS5</accession>
<proteinExistence type="predicted"/>
<comment type="caution">
    <text evidence="1">The sequence shown here is derived from an EMBL/GenBank/DDBJ whole genome shotgun (WGS) entry which is preliminary data.</text>
</comment>
<dbReference type="PANTHER" id="PTHR33973:SF4">
    <property type="entry name" value="OS07G0153300 PROTEIN"/>
    <property type="match status" value="1"/>
</dbReference>
<dbReference type="Proteomes" id="UP000237222">
    <property type="component" value="Unassembled WGS sequence"/>
</dbReference>
<dbReference type="PANTHER" id="PTHR33973">
    <property type="entry name" value="OS07G0153300 PROTEIN"/>
    <property type="match status" value="1"/>
</dbReference>
<evidence type="ECO:0000313" key="2">
    <source>
        <dbReference type="Proteomes" id="UP000237222"/>
    </source>
</evidence>
<gene>
    <name evidence="1" type="ORF">C0068_14155</name>
</gene>